<dbReference type="Proteomes" id="UP001596083">
    <property type="component" value="Unassembled WGS sequence"/>
</dbReference>
<comment type="caution">
    <text evidence="1">The sequence shown here is derived from an EMBL/GenBank/DDBJ whole genome shotgun (WGS) entry which is preliminary data.</text>
</comment>
<evidence type="ECO:0008006" key="3">
    <source>
        <dbReference type="Google" id="ProtNLM"/>
    </source>
</evidence>
<sequence>MARSDSVAGAAALRALRQRRGLSLAGCARALLEQARLLAHPPSRLPTTAGLMRSLSRWEHHSAPVLPSERHQLLLAHLYARTPAGSPALGPGSDFSELLLALACMGAGAAQLRLLRENVTRTLTSSGIALHVLLPSAVQAALGDPARLDEEVAAQLATAVSQVRDQLDRLPFARLQLMLAPIVEASRQLLAGPVPERLVPELHTAAVSVFCLAGRLAFETHDDAAARAHFAEATRQARLLPAGSPWRPLVHLDHALVALHSSAGAGTARQLAQAAAREAHHCPDPAVRAWANGWLASLAARCGDHRAAATALHRAAHDTHSPADDTPVGPAGLVFGPQHLTGFEAVCRLYTGQPRTAYDDLSTVPHTAADTRGQAQHAIVLTQRATALVRAGEPRSAAELLHHSLDTAPPHTSRITTRRIQWAWHELTPWQTEPFVTQLGNRLLTTLL</sequence>
<evidence type="ECO:0000313" key="2">
    <source>
        <dbReference type="Proteomes" id="UP001596083"/>
    </source>
</evidence>
<evidence type="ECO:0000313" key="1">
    <source>
        <dbReference type="EMBL" id="MFC5724931.1"/>
    </source>
</evidence>
<name>A0ABW0Z8A7_9ACTN</name>
<accession>A0ABW0Z8A7</accession>
<reference evidence="2" key="1">
    <citation type="journal article" date="2019" name="Int. J. Syst. Evol. Microbiol.">
        <title>The Global Catalogue of Microorganisms (GCM) 10K type strain sequencing project: providing services to taxonomists for standard genome sequencing and annotation.</title>
        <authorList>
            <consortium name="The Broad Institute Genomics Platform"/>
            <consortium name="The Broad Institute Genome Sequencing Center for Infectious Disease"/>
            <person name="Wu L."/>
            <person name="Ma J."/>
        </authorList>
    </citation>
    <scope>NUCLEOTIDE SEQUENCE [LARGE SCALE GENOMIC DNA]</scope>
    <source>
        <strain evidence="2">CGMCC 4.7304</strain>
    </source>
</reference>
<dbReference type="EMBL" id="JBHSPB010000039">
    <property type="protein sequence ID" value="MFC5724931.1"/>
    <property type="molecule type" value="Genomic_DNA"/>
</dbReference>
<organism evidence="1 2">
    <name type="scientific">Streptomyces gamaensis</name>
    <dbReference type="NCBI Taxonomy" id="1763542"/>
    <lineage>
        <taxon>Bacteria</taxon>
        <taxon>Bacillati</taxon>
        <taxon>Actinomycetota</taxon>
        <taxon>Actinomycetes</taxon>
        <taxon>Kitasatosporales</taxon>
        <taxon>Streptomycetaceae</taxon>
        <taxon>Streptomyces</taxon>
    </lineage>
</organism>
<protein>
    <recommendedName>
        <fullName evidence="3">XRE family transcriptional regulator</fullName>
    </recommendedName>
</protein>
<gene>
    <name evidence="1" type="ORF">ACFP1Z_32780</name>
</gene>
<dbReference type="RefSeq" id="WP_390321575.1">
    <property type="nucleotide sequence ID" value="NZ_JBHSPB010000039.1"/>
</dbReference>
<keyword evidence="2" id="KW-1185">Reference proteome</keyword>
<proteinExistence type="predicted"/>